<keyword evidence="7" id="KW-0539">Nucleus</keyword>
<dbReference type="OrthoDB" id="3437960at2759"/>
<dbReference type="PROSITE" id="PS00028">
    <property type="entry name" value="ZINC_FINGER_C2H2_1"/>
    <property type="match status" value="2"/>
</dbReference>
<dbReference type="GO" id="GO:0000981">
    <property type="term" value="F:DNA-binding transcription factor activity, RNA polymerase II-specific"/>
    <property type="evidence" value="ECO:0007669"/>
    <property type="project" value="TreeGrafter"/>
</dbReference>
<evidence type="ECO:0000256" key="4">
    <source>
        <dbReference type="ARBA" id="ARBA00022737"/>
    </source>
</evidence>
<keyword evidence="5 8" id="KW-0863">Zinc-finger</keyword>
<dbReference type="GO" id="GO:0008270">
    <property type="term" value="F:zinc ion binding"/>
    <property type="evidence" value="ECO:0007669"/>
    <property type="project" value="UniProtKB-KW"/>
</dbReference>
<protein>
    <recommendedName>
        <fullName evidence="9">C2H2-type domain-containing protein</fullName>
    </recommendedName>
</protein>
<dbReference type="FunFam" id="3.30.160.60:FF:000110">
    <property type="entry name" value="Zinc finger protein-like"/>
    <property type="match status" value="1"/>
</dbReference>
<keyword evidence="4" id="KW-0677">Repeat</keyword>
<reference evidence="10" key="1">
    <citation type="submission" date="2021-04" db="EMBL/GenBank/DDBJ databases">
        <authorList>
            <consortium name="Molecular Ecology Group"/>
        </authorList>
    </citation>
    <scope>NUCLEOTIDE SEQUENCE</scope>
</reference>
<dbReference type="PANTHER" id="PTHR24394">
    <property type="entry name" value="ZINC FINGER PROTEIN"/>
    <property type="match status" value="1"/>
</dbReference>
<comment type="similarity">
    <text evidence="2">Belongs to the krueppel C2H2-type zinc-finger protein family.</text>
</comment>
<evidence type="ECO:0000259" key="9">
    <source>
        <dbReference type="PROSITE" id="PS50157"/>
    </source>
</evidence>
<comment type="subcellular location">
    <subcellularLocation>
        <location evidence="1">Nucleus</location>
    </subcellularLocation>
</comment>
<evidence type="ECO:0000256" key="7">
    <source>
        <dbReference type="ARBA" id="ARBA00023242"/>
    </source>
</evidence>
<feature type="domain" description="C2H2-type" evidence="9">
    <location>
        <begin position="268"/>
        <end position="297"/>
    </location>
</feature>
<organism evidence="10 11">
    <name type="scientific">Candidula unifasciata</name>
    <dbReference type="NCBI Taxonomy" id="100452"/>
    <lineage>
        <taxon>Eukaryota</taxon>
        <taxon>Metazoa</taxon>
        <taxon>Spiralia</taxon>
        <taxon>Lophotrochozoa</taxon>
        <taxon>Mollusca</taxon>
        <taxon>Gastropoda</taxon>
        <taxon>Heterobranchia</taxon>
        <taxon>Euthyneura</taxon>
        <taxon>Panpulmonata</taxon>
        <taxon>Eupulmonata</taxon>
        <taxon>Stylommatophora</taxon>
        <taxon>Helicina</taxon>
        <taxon>Helicoidea</taxon>
        <taxon>Geomitridae</taxon>
        <taxon>Candidula</taxon>
    </lineage>
</organism>
<evidence type="ECO:0000256" key="8">
    <source>
        <dbReference type="PROSITE-ProRule" id="PRU00042"/>
    </source>
</evidence>
<evidence type="ECO:0000256" key="1">
    <source>
        <dbReference type="ARBA" id="ARBA00004123"/>
    </source>
</evidence>
<dbReference type="PANTHER" id="PTHR24394:SF44">
    <property type="entry name" value="ZINC FINGER PROTEIN 271-LIKE"/>
    <property type="match status" value="1"/>
</dbReference>
<comment type="caution">
    <text evidence="10">The sequence shown here is derived from an EMBL/GenBank/DDBJ whole genome shotgun (WGS) entry which is preliminary data.</text>
</comment>
<name>A0A8S3ZG37_9EUPU</name>
<evidence type="ECO:0000256" key="5">
    <source>
        <dbReference type="ARBA" id="ARBA00022771"/>
    </source>
</evidence>
<dbReference type="AlphaFoldDB" id="A0A8S3ZG37"/>
<dbReference type="FunFam" id="3.30.160.60:FF:000340">
    <property type="entry name" value="zinc finger protein 473 isoform X1"/>
    <property type="match status" value="1"/>
</dbReference>
<dbReference type="InterPro" id="IPR013087">
    <property type="entry name" value="Znf_C2H2_type"/>
</dbReference>
<dbReference type="SUPFAM" id="SSF57667">
    <property type="entry name" value="beta-beta-alpha zinc fingers"/>
    <property type="match status" value="2"/>
</dbReference>
<evidence type="ECO:0000256" key="6">
    <source>
        <dbReference type="ARBA" id="ARBA00022833"/>
    </source>
</evidence>
<evidence type="ECO:0000256" key="2">
    <source>
        <dbReference type="ARBA" id="ARBA00006991"/>
    </source>
</evidence>
<dbReference type="SMART" id="SM00355">
    <property type="entry name" value="ZnF_C2H2"/>
    <property type="match status" value="3"/>
</dbReference>
<dbReference type="Pfam" id="PF00096">
    <property type="entry name" value="zf-C2H2"/>
    <property type="match status" value="2"/>
</dbReference>
<evidence type="ECO:0000256" key="3">
    <source>
        <dbReference type="ARBA" id="ARBA00022723"/>
    </source>
</evidence>
<proteinExistence type="inferred from homology"/>
<evidence type="ECO:0000313" key="11">
    <source>
        <dbReference type="Proteomes" id="UP000678393"/>
    </source>
</evidence>
<accession>A0A8S3ZG37</accession>
<dbReference type="Gene3D" id="3.30.160.60">
    <property type="entry name" value="Classic Zinc Finger"/>
    <property type="match status" value="3"/>
</dbReference>
<keyword evidence="3" id="KW-0479">Metal-binding</keyword>
<gene>
    <name evidence="10" type="ORF">CUNI_LOCUS14102</name>
</gene>
<keyword evidence="11" id="KW-1185">Reference proteome</keyword>
<dbReference type="PROSITE" id="PS50157">
    <property type="entry name" value="ZINC_FINGER_C2H2_2"/>
    <property type="match status" value="3"/>
</dbReference>
<keyword evidence="6" id="KW-0862">Zinc</keyword>
<evidence type="ECO:0000313" key="10">
    <source>
        <dbReference type="EMBL" id="CAG5128544.1"/>
    </source>
</evidence>
<sequence>MEKCCSLETSFPKEELCDEKNIPTMCYLYREDRPFFNHVEGITQIANAVLKNKEKNGTDQIDGLIKQYYEGAPLFYSNEPRKAKVFKPVLLYHSYSGNESYLRDNLQSFCLSDNTQHRHLKMSLSDKDRNGEPETVLEADEKIQADNLRKIDSWSQWTNSNVNIAKMAELVTRNVHSEEIIVKSQFTQKIFSSANDTFRHDSHRSAFSKPRSSQYRDLYVNSLSNLRCATYNCCSFSKYPHKCECGRAFARSEELTRHRRIHSGHRPFRCSQCSKTFGRKDHLKKHRTTHLHISEKKVHVCNMKECQQRYTRSDALARHQWAVHGIKASVPK</sequence>
<dbReference type="GO" id="GO:0005634">
    <property type="term" value="C:nucleus"/>
    <property type="evidence" value="ECO:0007669"/>
    <property type="project" value="UniProtKB-SubCell"/>
</dbReference>
<feature type="domain" description="C2H2-type" evidence="9">
    <location>
        <begin position="299"/>
        <end position="324"/>
    </location>
</feature>
<feature type="domain" description="C2H2-type" evidence="9">
    <location>
        <begin position="231"/>
        <end position="267"/>
    </location>
</feature>
<dbReference type="EMBL" id="CAJHNH020003112">
    <property type="protein sequence ID" value="CAG5128544.1"/>
    <property type="molecule type" value="Genomic_DNA"/>
</dbReference>
<dbReference type="Proteomes" id="UP000678393">
    <property type="component" value="Unassembled WGS sequence"/>
</dbReference>
<dbReference type="InterPro" id="IPR036236">
    <property type="entry name" value="Znf_C2H2_sf"/>
</dbReference>